<dbReference type="Proteomes" id="UP000250603">
    <property type="component" value="Unassembled WGS sequence"/>
</dbReference>
<dbReference type="InterPro" id="IPR037883">
    <property type="entry name" value="Knr4/Smi1-like_sf"/>
</dbReference>
<organism evidence="2 3">
    <name type="scientific">Enterobacter kobei</name>
    <dbReference type="NCBI Taxonomy" id="208224"/>
    <lineage>
        <taxon>Bacteria</taxon>
        <taxon>Pseudomonadati</taxon>
        <taxon>Pseudomonadota</taxon>
        <taxon>Gammaproteobacteria</taxon>
        <taxon>Enterobacterales</taxon>
        <taxon>Enterobacteriaceae</taxon>
        <taxon>Enterobacter</taxon>
        <taxon>Enterobacter cloacae complex</taxon>
    </lineage>
</organism>
<feature type="domain" description="Knr4/Smi1-like" evidence="1">
    <location>
        <begin position="44"/>
        <end position="177"/>
    </location>
</feature>
<dbReference type="Pfam" id="PF09346">
    <property type="entry name" value="SMI1_KNR4"/>
    <property type="match status" value="1"/>
</dbReference>
<name>A0ABX9EWW4_9ENTR</name>
<dbReference type="InterPro" id="IPR018958">
    <property type="entry name" value="Knr4/Smi1-like_dom"/>
</dbReference>
<reference evidence="2 3" key="1">
    <citation type="submission" date="2018-06" db="EMBL/GenBank/DDBJ databases">
        <title>ACT-28, a chromosomally-encoded AmpC with carbapenemase activity from Enterobacter kobei.</title>
        <authorList>
            <person name="Jousset A.B."/>
            <person name="Oueslati S."/>
            <person name="Bernabeu S."/>
            <person name="Takissian J."/>
            <person name="Creton E."/>
            <person name="Vogel A."/>
            <person name="Cotellon G."/>
            <person name="Bonnin R.A."/>
            <person name="Dortet L."/>
            <person name="Naas T."/>
        </authorList>
    </citation>
    <scope>NUCLEOTIDE SEQUENCE [LARGE SCALE GENOMIC DNA]</scope>
    <source>
        <strain evidence="2 3">149H6</strain>
    </source>
</reference>
<evidence type="ECO:0000259" key="1">
    <source>
        <dbReference type="Pfam" id="PF09346"/>
    </source>
</evidence>
<dbReference type="SUPFAM" id="SSF160631">
    <property type="entry name" value="SMI1/KNR4-like"/>
    <property type="match status" value="1"/>
</dbReference>
<protein>
    <submittedName>
        <fullName evidence="2">SMI1/KNR4 family protein</fullName>
    </submittedName>
</protein>
<keyword evidence="3" id="KW-1185">Reference proteome</keyword>
<comment type="caution">
    <text evidence="2">The sequence shown here is derived from an EMBL/GenBank/DDBJ whole genome shotgun (WGS) entry which is preliminary data.</text>
</comment>
<sequence>MPMCPCWLRIRYMEERTLLNKLERFGAKSTQLPLDELKKTLNTLEASTGPIPETYRAYLLHFGVSVLFDVNVVFKALQPSPWSDEQGTDTLESLYGLAESGKEYTVFEMADTYWNDFRDQWLPIGASSGDNQICLCLKGGMSGEIWFWDHESDPIFNDSAVISGLTKIANSFDEFVDMLTVQDDKIETSGVINVDLDF</sequence>
<gene>
    <name evidence="2" type="ORF">DP181_19985</name>
</gene>
<accession>A0ABX9EWW4</accession>
<evidence type="ECO:0000313" key="2">
    <source>
        <dbReference type="EMBL" id="RAY21579.1"/>
    </source>
</evidence>
<dbReference type="Gene3D" id="3.40.1580.10">
    <property type="entry name" value="SMI1/KNR4-like"/>
    <property type="match status" value="1"/>
</dbReference>
<evidence type="ECO:0000313" key="3">
    <source>
        <dbReference type="Proteomes" id="UP000250603"/>
    </source>
</evidence>
<proteinExistence type="predicted"/>
<dbReference type="EMBL" id="QMCK01000068">
    <property type="protein sequence ID" value="RAY21579.1"/>
    <property type="molecule type" value="Genomic_DNA"/>
</dbReference>